<feature type="domain" description="DUF7029" evidence="2">
    <location>
        <begin position="88"/>
        <end position="186"/>
    </location>
</feature>
<gene>
    <name evidence="3" type="ORF">MYCIT1_LOCUS35257</name>
</gene>
<protein>
    <recommendedName>
        <fullName evidence="2">DUF7029 domain-containing protein</fullName>
    </recommendedName>
</protein>
<name>A0AAD2HVJ9_9AGAR</name>
<accession>A0AAD2HVJ9</accession>
<proteinExistence type="predicted"/>
<feature type="chain" id="PRO_5041988723" description="DUF7029 domain-containing protein" evidence="1">
    <location>
        <begin position="22"/>
        <end position="730"/>
    </location>
</feature>
<reference evidence="3" key="1">
    <citation type="submission" date="2023-11" db="EMBL/GenBank/DDBJ databases">
        <authorList>
            <person name="De Vega J J."/>
            <person name="De Vega J J."/>
        </authorList>
    </citation>
    <scope>NUCLEOTIDE SEQUENCE</scope>
</reference>
<evidence type="ECO:0000313" key="3">
    <source>
        <dbReference type="EMBL" id="CAK5283034.1"/>
    </source>
</evidence>
<comment type="caution">
    <text evidence="3">The sequence shown here is derived from an EMBL/GenBank/DDBJ whole genome shotgun (WGS) entry which is preliminary data.</text>
</comment>
<sequence>MLFTTLLKACLCAFALPAVSAAVVGASLDLRAQGDPAASLILEPSVHPDVDRSALGHLKAAKENSMYYATPKGPGMNAATVIQLSHLYPAVNLEKSHFVSSVSCGIDSKTITITFNDATAYQTALSDWSSHAGSNFLLISYVDGCGSGTDTLERSFHLVSRIVSSDSSKRVIVCASEPLEFHETLHPQQEIRVHTATFTSSPRSHGGHAVQAREQGQVSKRGFFGNVLGALSGGVLGGVAGGSAVLGAGSTAAGEQFVKAITPFSVKQTATVQTSSSKLVPFNATFDEDDDSYRLYYKKFGKNKKNVDSSIELFCVGCGVDVKILLTANLVGNLDEGFTTATVALNTTLTAKLVLGVKANYKYEDTKALLESKYPIPDAAIIVPKILELGAFVVLDIGADYSLDLNGKLAAGFICTWKNVGATLDFVDYQQSRSFGDWSISNACKRVLDAEVTITAILEPFIQLSLQVRTSILPGVTKKLTGAVALGERVGLKLNATVSTNKNGQCPSLDPRLSGALTSELFVSATVGKKDYKKDLHTYEHELFDVCIPLHGKREEIASIGEEIQLPRDSSDAPTTIFWDTIGERIIWEGNRVYVTDYTFEDEAETQPAWLTQQGVTYAATNGDIICASKKMLKTEGLAFLETRATLPKDYVQLALGFPPTENSFLLAASQDNELFIITACFLNNGEGLIYVSNYTTGLPTGAIKKSVAQQLFAGDEDPFCGTPYLTRQI</sequence>
<dbReference type="InterPro" id="IPR054293">
    <property type="entry name" value="DUF7029"/>
</dbReference>
<dbReference type="AlphaFoldDB" id="A0AAD2HVJ9"/>
<evidence type="ECO:0000256" key="1">
    <source>
        <dbReference type="SAM" id="SignalP"/>
    </source>
</evidence>
<dbReference type="EMBL" id="CAVNYO010000465">
    <property type="protein sequence ID" value="CAK5283034.1"/>
    <property type="molecule type" value="Genomic_DNA"/>
</dbReference>
<organism evidence="3 4">
    <name type="scientific">Mycena citricolor</name>
    <dbReference type="NCBI Taxonomy" id="2018698"/>
    <lineage>
        <taxon>Eukaryota</taxon>
        <taxon>Fungi</taxon>
        <taxon>Dikarya</taxon>
        <taxon>Basidiomycota</taxon>
        <taxon>Agaricomycotina</taxon>
        <taxon>Agaricomycetes</taxon>
        <taxon>Agaricomycetidae</taxon>
        <taxon>Agaricales</taxon>
        <taxon>Marasmiineae</taxon>
        <taxon>Mycenaceae</taxon>
        <taxon>Mycena</taxon>
    </lineage>
</organism>
<keyword evidence="4" id="KW-1185">Reference proteome</keyword>
<dbReference type="Proteomes" id="UP001295794">
    <property type="component" value="Unassembled WGS sequence"/>
</dbReference>
<keyword evidence="1" id="KW-0732">Signal</keyword>
<evidence type="ECO:0000259" key="2">
    <source>
        <dbReference type="Pfam" id="PF22974"/>
    </source>
</evidence>
<feature type="signal peptide" evidence="1">
    <location>
        <begin position="1"/>
        <end position="21"/>
    </location>
</feature>
<evidence type="ECO:0000313" key="4">
    <source>
        <dbReference type="Proteomes" id="UP001295794"/>
    </source>
</evidence>
<dbReference type="Pfam" id="PF22974">
    <property type="entry name" value="DUF7029"/>
    <property type="match status" value="1"/>
</dbReference>